<evidence type="ECO:0000313" key="1">
    <source>
        <dbReference type="EMBL" id="KAJ2980772.1"/>
    </source>
</evidence>
<evidence type="ECO:0000313" key="2">
    <source>
        <dbReference type="Proteomes" id="UP001143910"/>
    </source>
</evidence>
<gene>
    <name evidence="1" type="ORF">NQ176_g2434</name>
</gene>
<protein>
    <submittedName>
        <fullName evidence="1">Uncharacterized protein</fullName>
    </submittedName>
</protein>
<accession>A0ACC1NND0</accession>
<sequence length="583" mass="63901">MTDKLARGYGPGTCVDEEFQPLPEECKRLLRLFAAKTPGFTTDESLLQRVHFEGDELPCIPGPIKSQALTATLHAMFGIVGLEILALRGYNSTSTVHIDTNHAGLYPATPALVSVDGLTGPGVIKLPTVPQWDKDRQSGSPLVFRATAIYETADTGTWFQFHGSLDPWRALAEIGISKDLDATIKTNAEAYRLIQTHISKYRALELEQLMLQKGLSGSIVHSPDGWRKTDMGKSLGRHPLVNYTRQTQCSSIAPTPFPRSNDTRPLAGIKVVELVRIIAGSATGAALASMGADVIRVNSVKLKDYTPAQPSSLMAGKTTIQLDLEDPADHSKLMHLFEEADVILQGYRLGSLERRGFGLNAALEIANKRGKGIIYVNENCYGPDGPYAERPGWQQVADAAAGSSYVMAQSFGYPPGQGVLPSLPISDMSTGILTALIIACGIRDRAKFGGSYHGHAALTGYNMATLDPEVRLYQPEVVQRIQDRFKFAAWSSDAHVAPLYYDIVKAWKESSTLTQDEKYYVHFSDSVFGDDLRTLAPVVRYGEECFNPKWTSPPVPFCFHEYRTFSAEKKRTLGTAWQNGHSG</sequence>
<keyword evidence="2" id="KW-1185">Reference proteome</keyword>
<organism evidence="1 2">
    <name type="scientific">Zarea fungicola</name>
    <dbReference type="NCBI Taxonomy" id="93591"/>
    <lineage>
        <taxon>Eukaryota</taxon>
        <taxon>Fungi</taxon>
        <taxon>Dikarya</taxon>
        <taxon>Ascomycota</taxon>
        <taxon>Pezizomycotina</taxon>
        <taxon>Sordariomycetes</taxon>
        <taxon>Hypocreomycetidae</taxon>
        <taxon>Hypocreales</taxon>
        <taxon>Cordycipitaceae</taxon>
        <taxon>Zarea</taxon>
    </lineage>
</organism>
<comment type="caution">
    <text evidence="1">The sequence shown here is derived from an EMBL/GenBank/DDBJ whole genome shotgun (WGS) entry which is preliminary data.</text>
</comment>
<dbReference type="Proteomes" id="UP001143910">
    <property type="component" value="Unassembled WGS sequence"/>
</dbReference>
<reference evidence="1" key="1">
    <citation type="submission" date="2022-08" db="EMBL/GenBank/DDBJ databases">
        <title>Genome Sequence of Lecanicillium fungicola.</title>
        <authorList>
            <person name="Buettner E."/>
        </authorList>
    </citation>
    <scope>NUCLEOTIDE SEQUENCE</scope>
    <source>
        <strain evidence="1">Babe33</strain>
    </source>
</reference>
<proteinExistence type="predicted"/>
<name>A0ACC1NND0_9HYPO</name>
<dbReference type="EMBL" id="JANJQO010000173">
    <property type="protein sequence ID" value="KAJ2980772.1"/>
    <property type="molecule type" value="Genomic_DNA"/>
</dbReference>